<sequence length="207" mass="23702">MGLALCSWSIISSSTSQIRSPITPPCFEIVKGEWDEDDFEEEDDGGDEGWGMGQRDVATQGFLKKLKKKLDIPMLALVDCDRACVTIMRTYTYGSRRISYDAKSLVTLGIEWLGLRPSDLRKFKIPGRFRLSMTPNDVTITKNLLNEGYVKTNKDLTKEELQWMLKLNKKAEIECLYAHDAQYLTEKYLPNKLAKIGFYKCKSSNFM</sequence>
<dbReference type="Proteomes" id="UP001151760">
    <property type="component" value="Unassembled WGS sequence"/>
</dbReference>
<reference evidence="2" key="1">
    <citation type="journal article" date="2022" name="Int. J. Mol. Sci.">
        <title>Draft Genome of Tanacetum Coccineum: Genomic Comparison of Closely Related Tanacetum-Family Plants.</title>
        <authorList>
            <person name="Yamashiro T."/>
            <person name="Shiraishi A."/>
            <person name="Nakayama K."/>
            <person name="Satake H."/>
        </authorList>
    </citation>
    <scope>NUCLEOTIDE SEQUENCE</scope>
</reference>
<evidence type="ECO:0000313" key="2">
    <source>
        <dbReference type="EMBL" id="GJT84398.1"/>
    </source>
</evidence>
<dbReference type="PRINTS" id="PR01552">
    <property type="entry name" value="TPISMRASE6A"/>
</dbReference>
<reference evidence="2" key="2">
    <citation type="submission" date="2022-01" db="EMBL/GenBank/DDBJ databases">
        <authorList>
            <person name="Yamashiro T."/>
            <person name="Shiraishi A."/>
            <person name="Satake H."/>
            <person name="Nakayama K."/>
        </authorList>
    </citation>
    <scope>NUCLEOTIDE SEQUENCE</scope>
</reference>
<dbReference type="EMBL" id="BQNB010019354">
    <property type="protein sequence ID" value="GJT84398.1"/>
    <property type="molecule type" value="Genomic_DNA"/>
</dbReference>
<keyword evidence="3" id="KW-1185">Reference proteome</keyword>
<name>A0ABQ5HB69_9ASTR</name>
<feature type="domain" description="Topoisomerase 6 subunit A/Spo11 TOPRIM" evidence="1">
    <location>
        <begin position="51"/>
        <end position="193"/>
    </location>
</feature>
<organism evidence="2 3">
    <name type="scientific">Tanacetum coccineum</name>
    <dbReference type="NCBI Taxonomy" id="301880"/>
    <lineage>
        <taxon>Eukaryota</taxon>
        <taxon>Viridiplantae</taxon>
        <taxon>Streptophyta</taxon>
        <taxon>Embryophyta</taxon>
        <taxon>Tracheophyta</taxon>
        <taxon>Spermatophyta</taxon>
        <taxon>Magnoliopsida</taxon>
        <taxon>eudicotyledons</taxon>
        <taxon>Gunneridae</taxon>
        <taxon>Pentapetalae</taxon>
        <taxon>asterids</taxon>
        <taxon>campanulids</taxon>
        <taxon>Asterales</taxon>
        <taxon>Asteraceae</taxon>
        <taxon>Asteroideae</taxon>
        <taxon>Anthemideae</taxon>
        <taxon>Anthemidinae</taxon>
        <taxon>Tanacetum</taxon>
    </lineage>
</organism>
<dbReference type="Pfam" id="PF21180">
    <property type="entry name" value="TOP6A-Spo11_Toprim"/>
    <property type="match status" value="1"/>
</dbReference>
<dbReference type="InterPro" id="IPR004085">
    <property type="entry name" value="TopoVI_A"/>
</dbReference>
<evidence type="ECO:0000259" key="1">
    <source>
        <dbReference type="Pfam" id="PF21180"/>
    </source>
</evidence>
<dbReference type="Gene3D" id="3.40.1360.10">
    <property type="match status" value="1"/>
</dbReference>
<protein>
    <submittedName>
        <fullName evidence="2">DNA topoisomerase 6 subunit A3</fullName>
    </submittedName>
</protein>
<dbReference type="SUPFAM" id="SSF56726">
    <property type="entry name" value="DNA topoisomerase IV, alpha subunit"/>
    <property type="match status" value="1"/>
</dbReference>
<dbReference type="InterPro" id="IPR036078">
    <property type="entry name" value="Spo11/TopoVI_A_sf"/>
</dbReference>
<evidence type="ECO:0000313" key="3">
    <source>
        <dbReference type="Proteomes" id="UP001151760"/>
    </source>
</evidence>
<proteinExistence type="predicted"/>
<dbReference type="CDD" id="cd00223">
    <property type="entry name" value="TOPRIM_TopoIIB_SPO"/>
    <property type="match status" value="1"/>
</dbReference>
<comment type="caution">
    <text evidence="2">The sequence shown here is derived from an EMBL/GenBank/DDBJ whole genome shotgun (WGS) entry which is preliminary data.</text>
</comment>
<gene>
    <name evidence="2" type="ORF">Tco_1058740</name>
</gene>
<dbReference type="PANTHER" id="PTHR10848:SF0">
    <property type="entry name" value="MEIOTIC RECOMBINATION PROTEIN SPO11"/>
    <property type="match status" value="1"/>
</dbReference>
<accession>A0ABQ5HB69</accession>
<dbReference type="InterPro" id="IPR002815">
    <property type="entry name" value="Spo11/TopoVI_A"/>
</dbReference>
<dbReference type="PANTHER" id="PTHR10848">
    <property type="entry name" value="MEIOTIC RECOMBINATION PROTEIN SPO11"/>
    <property type="match status" value="1"/>
</dbReference>
<dbReference type="InterPro" id="IPR034136">
    <property type="entry name" value="TOPRIM_Topo6A/Spo11"/>
</dbReference>